<dbReference type="Proteomes" id="UP000554235">
    <property type="component" value="Unassembled WGS sequence"/>
</dbReference>
<accession>A0A8H4P4G6</accession>
<organism evidence="2 3">
    <name type="scientific">Fusarium albosuccineum</name>
    <dbReference type="NCBI Taxonomy" id="1237068"/>
    <lineage>
        <taxon>Eukaryota</taxon>
        <taxon>Fungi</taxon>
        <taxon>Dikarya</taxon>
        <taxon>Ascomycota</taxon>
        <taxon>Pezizomycotina</taxon>
        <taxon>Sordariomycetes</taxon>
        <taxon>Hypocreomycetidae</taxon>
        <taxon>Hypocreales</taxon>
        <taxon>Nectriaceae</taxon>
        <taxon>Fusarium</taxon>
        <taxon>Fusarium decemcellulare species complex</taxon>
    </lineage>
</organism>
<feature type="compositionally biased region" description="Acidic residues" evidence="1">
    <location>
        <begin position="73"/>
        <end position="86"/>
    </location>
</feature>
<dbReference type="EMBL" id="JAADYS010001580">
    <property type="protein sequence ID" value="KAF4462149.1"/>
    <property type="molecule type" value="Genomic_DNA"/>
</dbReference>
<evidence type="ECO:0000313" key="3">
    <source>
        <dbReference type="Proteomes" id="UP000554235"/>
    </source>
</evidence>
<feature type="region of interest" description="Disordered" evidence="1">
    <location>
        <begin position="1"/>
        <end position="99"/>
    </location>
</feature>
<name>A0A8H4P4G6_9HYPO</name>
<keyword evidence="3" id="KW-1185">Reference proteome</keyword>
<gene>
    <name evidence="2" type="ORF">FALBO_11045</name>
</gene>
<sequence>MNKPIEISSDSDSDDESFSSKKDIRPGSVKPQYLMNCTTPIPYPSPTTNTAGRVARHNTTFIKHEEKVIKREEEDDEGDEEEEEPQQDDKPTQGEPQRIPCRGCIQNMILLGPGHLCYSQLNEPGNTTLYLCTRSMLANPVEGWDKLVRDTRNALREPSRKGPVGHRNRTTQFAYTNRPQSTSSSFEQANTSIYPPFMSPPASTPSSEQLATYFNRMNELLAQSNNNMVALVNRYDTLIELHRATNEKLSTLIEYHESMMN</sequence>
<proteinExistence type="predicted"/>
<evidence type="ECO:0000256" key="1">
    <source>
        <dbReference type="SAM" id="MobiDB-lite"/>
    </source>
</evidence>
<dbReference type="AlphaFoldDB" id="A0A8H4P4G6"/>
<protein>
    <submittedName>
        <fullName evidence="2">Uncharacterized protein</fullName>
    </submittedName>
</protein>
<evidence type="ECO:0000313" key="2">
    <source>
        <dbReference type="EMBL" id="KAF4462149.1"/>
    </source>
</evidence>
<comment type="caution">
    <text evidence="2">The sequence shown here is derived from an EMBL/GenBank/DDBJ whole genome shotgun (WGS) entry which is preliminary data.</text>
</comment>
<reference evidence="2 3" key="1">
    <citation type="submission" date="2020-01" db="EMBL/GenBank/DDBJ databases">
        <title>Identification and distribution of gene clusters putatively required for synthesis of sphingolipid metabolism inhibitors in phylogenetically diverse species of the filamentous fungus Fusarium.</title>
        <authorList>
            <person name="Kim H.-S."/>
            <person name="Busman M."/>
            <person name="Brown D.W."/>
            <person name="Divon H."/>
            <person name="Uhlig S."/>
            <person name="Proctor R.H."/>
        </authorList>
    </citation>
    <scope>NUCLEOTIDE SEQUENCE [LARGE SCALE GENOMIC DNA]</scope>
    <source>
        <strain evidence="2 3">NRRL 20459</strain>
    </source>
</reference>
<feature type="compositionally biased region" description="Polar residues" evidence="1">
    <location>
        <begin position="46"/>
        <end position="61"/>
    </location>
</feature>
<feature type="compositionally biased region" description="Basic and acidic residues" evidence="1">
    <location>
        <begin position="62"/>
        <end position="72"/>
    </location>
</feature>